<dbReference type="AlphaFoldDB" id="W9CIW3"/>
<keyword evidence="1" id="KW-1133">Transmembrane helix</keyword>
<evidence type="ECO:0000313" key="2">
    <source>
        <dbReference type="EMBL" id="ESZ96702.1"/>
    </source>
</evidence>
<dbReference type="EMBL" id="AYSA01000128">
    <property type="protein sequence ID" value="ESZ96702.1"/>
    <property type="molecule type" value="Genomic_DNA"/>
</dbReference>
<reference evidence="2 3" key="1">
    <citation type="journal article" date="2014" name="Genome Announc.">
        <title>Draft genome sequence of Sclerotinia borealis, a psychrophilic plant pathogenic fungus.</title>
        <authorList>
            <person name="Mardanov A.V."/>
            <person name="Beletsky A.V."/>
            <person name="Kadnikov V.V."/>
            <person name="Ignatov A.N."/>
            <person name="Ravin N.V."/>
        </authorList>
    </citation>
    <scope>NUCLEOTIDE SEQUENCE [LARGE SCALE GENOMIC DNA]</scope>
    <source>
        <strain evidence="3">F-4157</strain>
    </source>
</reference>
<evidence type="ECO:0000313" key="3">
    <source>
        <dbReference type="Proteomes" id="UP000019487"/>
    </source>
</evidence>
<accession>W9CIW3</accession>
<organism evidence="2 3">
    <name type="scientific">Sclerotinia borealis (strain F-4128)</name>
    <dbReference type="NCBI Taxonomy" id="1432307"/>
    <lineage>
        <taxon>Eukaryota</taxon>
        <taxon>Fungi</taxon>
        <taxon>Dikarya</taxon>
        <taxon>Ascomycota</taxon>
        <taxon>Pezizomycotina</taxon>
        <taxon>Leotiomycetes</taxon>
        <taxon>Helotiales</taxon>
        <taxon>Sclerotiniaceae</taxon>
        <taxon>Sclerotinia</taxon>
    </lineage>
</organism>
<comment type="caution">
    <text evidence="2">The sequence shown here is derived from an EMBL/GenBank/DDBJ whole genome shotgun (WGS) entry which is preliminary data.</text>
</comment>
<keyword evidence="1" id="KW-0812">Transmembrane</keyword>
<keyword evidence="1" id="KW-0472">Membrane</keyword>
<sequence>MAEPSTNKRSIIIIFLAITLFVIPFSIPFIALDMIHIPYVSHGLASLFSWMDVIFSPIYPFWAPVFLGISIKLYRHEPFPKQKNWITTSILIFMQRFGDVILDTMTLLGVFDGFCSFGHCRREYIQAASFAFVIVGEIVGFPWDAKIIQMGVEKLVVECGKEAAKEAAASTEDEMEKGVVGKPAEEVVYLDVVKSGLHEEQILIDVVQIEGNKPLEMPEGDMVK</sequence>
<evidence type="ECO:0000256" key="1">
    <source>
        <dbReference type="SAM" id="Phobius"/>
    </source>
</evidence>
<gene>
    <name evidence="2" type="ORF">SBOR_2912</name>
</gene>
<keyword evidence="3" id="KW-1185">Reference proteome</keyword>
<proteinExistence type="predicted"/>
<feature type="transmembrane region" description="Helical" evidence="1">
    <location>
        <begin position="57"/>
        <end position="74"/>
    </location>
</feature>
<protein>
    <submittedName>
        <fullName evidence="2">Uncharacterized protein</fullName>
    </submittedName>
</protein>
<dbReference type="Proteomes" id="UP000019487">
    <property type="component" value="Unassembled WGS sequence"/>
</dbReference>
<dbReference type="HOGENOM" id="CLU_1194728_0_0_1"/>
<name>W9CIW3_SCLBF</name>
<dbReference type="OrthoDB" id="3535030at2759"/>
<feature type="transmembrane region" description="Helical" evidence="1">
    <location>
        <begin position="12"/>
        <end position="37"/>
    </location>
</feature>